<evidence type="ECO:0000313" key="2">
    <source>
        <dbReference type="EMBL" id="RRT37019.1"/>
    </source>
</evidence>
<dbReference type="EMBL" id="AMZH03022792">
    <property type="protein sequence ID" value="RRT37019.1"/>
    <property type="molecule type" value="Genomic_DNA"/>
</dbReference>
<name>A0A426XC01_ENSVE</name>
<feature type="non-terminal residue" evidence="2">
    <location>
        <position position="146"/>
    </location>
</feature>
<organism evidence="2 3">
    <name type="scientific">Ensete ventricosum</name>
    <name type="common">Abyssinian banana</name>
    <name type="synonym">Musa ensete</name>
    <dbReference type="NCBI Taxonomy" id="4639"/>
    <lineage>
        <taxon>Eukaryota</taxon>
        <taxon>Viridiplantae</taxon>
        <taxon>Streptophyta</taxon>
        <taxon>Embryophyta</taxon>
        <taxon>Tracheophyta</taxon>
        <taxon>Spermatophyta</taxon>
        <taxon>Magnoliopsida</taxon>
        <taxon>Liliopsida</taxon>
        <taxon>Zingiberales</taxon>
        <taxon>Musaceae</taxon>
        <taxon>Ensete</taxon>
    </lineage>
</organism>
<dbReference type="Proteomes" id="UP000287651">
    <property type="component" value="Unassembled WGS sequence"/>
</dbReference>
<sequence length="146" mass="15723">MQHANAVRTDGDATSPGMRSASRCGKKKKKKKTADEAKAIAITHMNALSWWSALPALPNKIVPKMLAAMSIISEAAMPTSPRERVPRYVHDRGASAYGRVRSLAVSVVMELLGEHEEADAATPMARGLLLSARSSSFLELAARRPS</sequence>
<dbReference type="AlphaFoldDB" id="A0A426XC01"/>
<comment type="caution">
    <text evidence="2">The sequence shown here is derived from an EMBL/GenBank/DDBJ whole genome shotgun (WGS) entry which is preliminary data.</text>
</comment>
<feature type="region of interest" description="Disordered" evidence="1">
    <location>
        <begin position="1"/>
        <end position="33"/>
    </location>
</feature>
<accession>A0A426XC01</accession>
<evidence type="ECO:0000256" key="1">
    <source>
        <dbReference type="SAM" id="MobiDB-lite"/>
    </source>
</evidence>
<evidence type="ECO:0000313" key="3">
    <source>
        <dbReference type="Proteomes" id="UP000287651"/>
    </source>
</evidence>
<reference evidence="2 3" key="1">
    <citation type="journal article" date="2014" name="Agronomy (Basel)">
        <title>A Draft Genome Sequence for Ensete ventricosum, the Drought-Tolerant Tree Against Hunger.</title>
        <authorList>
            <person name="Harrison J."/>
            <person name="Moore K.A."/>
            <person name="Paszkiewicz K."/>
            <person name="Jones T."/>
            <person name="Grant M."/>
            <person name="Ambacheew D."/>
            <person name="Muzemil S."/>
            <person name="Studholme D.J."/>
        </authorList>
    </citation>
    <scope>NUCLEOTIDE SEQUENCE [LARGE SCALE GENOMIC DNA]</scope>
</reference>
<proteinExistence type="predicted"/>
<gene>
    <name evidence="2" type="ORF">B296_00050604</name>
</gene>
<protein>
    <submittedName>
        <fullName evidence="2">Uncharacterized protein</fullName>
    </submittedName>
</protein>